<keyword evidence="3" id="KW-0732">Signal</keyword>
<organism evidence="8 9">
    <name type="scientific">Coprobacter secundus subsp. similis</name>
    <dbReference type="NCBI Taxonomy" id="2751153"/>
    <lineage>
        <taxon>Bacteria</taxon>
        <taxon>Pseudomonadati</taxon>
        <taxon>Bacteroidota</taxon>
        <taxon>Bacteroidia</taxon>
        <taxon>Bacteroidales</taxon>
        <taxon>Barnesiellaceae</taxon>
        <taxon>Coprobacter</taxon>
    </lineage>
</organism>
<proteinExistence type="inferred from homology"/>
<dbReference type="EMBL" id="AP023322">
    <property type="protein sequence ID" value="BCI64765.1"/>
    <property type="molecule type" value="Genomic_DNA"/>
</dbReference>
<accession>A0A7G1HYG9</accession>
<dbReference type="AlphaFoldDB" id="A0A7G1HYG9"/>
<dbReference type="Pfam" id="PF14322">
    <property type="entry name" value="SusD-like_3"/>
    <property type="match status" value="1"/>
</dbReference>
<dbReference type="InterPro" id="IPR011990">
    <property type="entry name" value="TPR-like_helical_dom_sf"/>
</dbReference>
<dbReference type="GO" id="GO:0009279">
    <property type="term" value="C:cell outer membrane"/>
    <property type="evidence" value="ECO:0007669"/>
    <property type="project" value="UniProtKB-SubCell"/>
</dbReference>
<dbReference type="InterPro" id="IPR012944">
    <property type="entry name" value="SusD_RagB_dom"/>
</dbReference>
<evidence type="ECO:0000259" key="7">
    <source>
        <dbReference type="Pfam" id="PF14322"/>
    </source>
</evidence>
<evidence type="ECO:0000313" key="9">
    <source>
        <dbReference type="Proteomes" id="UP000594042"/>
    </source>
</evidence>
<dbReference type="RefSeq" id="WP_055099279.1">
    <property type="nucleotide sequence ID" value="NZ_AP023322.1"/>
</dbReference>
<evidence type="ECO:0000256" key="1">
    <source>
        <dbReference type="ARBA" id="ARBA00004442"/>
    </source>
</evidence>
<evidence type="ECO:0000256" key="3">
    <source>
        <dbReference type="ARBA" id="ARBA00022729"/>
    </source>
</evidence>
<dbReference type="Proteomes" id="UP000594042">
    <property type="component" value="Chromosome"/>
</dbReference>
<feature type="domain" description="RagB/SusD" evidence="6">
    <location>
        <begin position="325"/>
        <end position="462"/>
    </location>
</feature>
<keyword evidence="4" id="KW-0472">Membrane</keyword>
<keyword evidence="9" id="KW-1185">Reference proteome</keyword>
<sequence length="468" mass="53904">MKKYSIVFILLLSLASCKNFLDIKPHEEVIPETAEEFSALLHSHLDDLDRGNLDCLIESTQKVTLYEQVADNLEVALTDKSTGQALKIYPGDIYTMSINKTDYSSLYEIIRDCNIIFGEMKGDKESDLAKNVLGTAYAMRGACYYELLRRFCEVYDPNKSDQLGLQIVTTFDMENWPVRSSLKKTIDFIEDDLKKALSYNVQDDIYRFTAPVVKGYLARFYFWTRQWDKAADFATQVMAAYPLLDRDGYKEMMTPAYSLKGNMLIKSETISSSNTESEGVGTYKAITARPVSKRFIDTFSDEEKANDIRYEMNFTVKRITKKFIFSGMRSAEMLLIRAESYYHMGEQGLALDDINTLRSNRIKDYVPLTMDQLPEPVEGTDLITVDVTGASLTRLMSLILTERRKELFMEGDRFFELKRNGSPEFWVPEQGQKFVTRKFMYTYPIPLTDVDIVPGLQQNEGYDEFIIR</sequence>
<feature type="domain" description="SusD-like N-terminal" evidence="7">
    <location>
        <begin position="20"/>
        <end position="221"/>
    </location>
</feature>
<evidence type="ECO:0000256" key="5">
    <source>
        <dbReference type="ARBA" id="ARBA00023237"/>
    </source>
</evidence>
<evidence type="ECO:0000256" key="2">
    <source>
        <dbReference type="ARBA" id="ARBA00006275"/>
    </source>
</evidence>
<protein>
    <submittedName>
        <fullName evidence="8">Membrane protein</fullName>
    </submittedName>
</protein>
<evidence type="ECO:0000256" key="4">
    <source>
        <dbReference type="ARBA" id="ARBA00023136"/>
    </source>
</evidence>
<evidence type="ECO:0000259" key="6">
    <source>
        <dbReference type="Pfam" id="PF07980"/>
    </source>
</evidence>
<comment type="similarity">
    <text evidence="2">Belongs to the SusD family.</text>
</comment>
<comment type="subcellular location">
    <subcellularLocation>
        <location evidence="1">Cell outer membrane</location>
    </subcellularLocation>
</comment>
<name>A0A7G1HYG9_9BACT</name>
<dbReference type="SUPFAM" id="SSF48452">
    <property type="entry name" value="TPR-like"/>
    <property type="match status" value="1"/>
</dbReference>
<dbReference type="PROSITE" id="PS51257">
    <property type="entry name" value="PROKAR_LIPOPROTEIN"/>
    <property type="match status" value="1"/>
</dbReference>
<dbReference type="Pfam" id="PF07980">
    <property type="entry name" value="SusD_RagB"/>
    <property type="match status" value="1"/>
</dbReference>
<reference evidence="9" key="1">
    <citation type="submission" date="2020-07" db="EMBL/GenBank/DDBJ databases">
        <title>Complete genome sequencing of Coprobacter sp. strain 2CBH44.</title>
        <authorList>
            <person name="Sakamoto M."/>
            <person name="Murakami T."/>
            <person name="Mori H."/>
        </authorList>
    </citation>
    <scope>NUCLEOTIDE SEQUENCE [LARGE SCALE GENOMIC DNA]</scope>
    <source>
        <strain evidence="9">2CBH44</strain>
    </source>
</reference>
<dbReference type="InterPro" id="IPR033985">
    <property type="entry name" value="SusD-like_N"/>
</dbReference>
<keyword evidence="5" id="KW-0998">Cell outer membrane</keyword>
<evidence type="ECO:0000313" key="8">
    <source>
        <dbReference type="EMBL" id="BCI64765.1"/>
    </source>
</evidence>
<gene>
    <name evidence="8" type="ORF">Cop2CBH44_31180</name>
</gene>
<dbReference type="Gene3D" id="1.25.40.390">
    <property type="match status" value="1"/>
</dbReference>
<dbReference type="KEGG" id="copr:Cop2CBH44_31180"/>